<sequence length="64" mass="7258">MLADAEIERAKGVAKANQIIGDSLRNNEEYLRYLWIDGLQQNKSQVIYVPTEANLPILEAGKRE</sequence>
<dbReference type="Proteomes" id="UP000008488">
    <property type="component" value="Segment"/>
</dbReference>
<dbReference type="KEGG" id="vg:11604991"/>
<dbReference type="EMBL" id="JN391180">
    <property type="protein sequence ID" value="AEX26879.1"/>
    <property type="molecule type" value="Genomic_DNA"/>
</dbReference>
<dbReference type="RefSeq" id="YP_005097978.1">
    <property type="nucleotide sequence ID" value="NC_016761.1"/>
</dbReference>
<proteinExistence type="predicted"/>
<dbReference type="OrthoDB" id="27319at10239"/>
<reference evidence="1 2" key="1">
    <citation type="journal article" date="2012" name="J. Virol.">
        <title>Complete Genome Sequence of Salmonella enterica Serovar Typhimurium Bacteriophage SPN1S.</title>
        <authorList>
            <person name="Shin H."/>
            <person name="Lee J.H."/>
            <person name="Lim J.A."/>
            <person name="Kim H."/>
            <person name="Ryu S."/>
        </authorList>
    </citation>
    <scope>NUCLEOTIDE SEQUENCE [LARGE SCALE GENOMIC DNA]</scope>
</reference>
<evidence type="ECO:0000313" key="1">
    <source>
        <dbReference type="EMBL" id="AEX26879.1"/>
    </source>
</evidence>
<dbReference type="GeneID" id="11604991"/>
<evidence type="ECO:0000313" key="2">
    <source>
        <dbReference type="Proteomes" id="UP000008488"/>
    </source>
</evidence>
<keyword evidence="2" id="KW-1185">Reference proteome</keyword>
<gene>
    <name evidence="1" type="ORF">SPN1S_0003</name>
</gene>
<name>H2D0D9_9CAUD</name>
<organism evidence="1 2">
    <name type="scientific">Salmonella phage SPN1S</name>
    <dbReference type="NCBI Taxonomy" id="1125653"/>
    <lineage>
        <taxon>Viruses</taxon>
        <taxon>Duplodnaviria</taxon>
        <taxon>Heunggongvirae</taxon>
        <taxon>Uroviricota</taxon>
        <taxon>Caudoviricetes</taxon>
        <taxon>Uetakevirus</taxon>
        <taxon>Uetakevirus SPN1S</taxon>
    </lineage>
</organism>
<protein>
    <submittedName>
        <fullName evidence="1">Uncharacterized protein</fullName>
    </submittedName>
</protein>
<accession>H2D0D9</accession>